<dbReference type="GO" id="GO:0000049">
    <property type="term" value="F:tRNA binding"/>
    <property type="evidence" value="ECO:0007669"/>
    <property type="project" value="TreeGrafter"/>
</dbReference>
<evidence type="ECO:0000256" key="1">
    <source>
        <dbReference type="ARBA" id="ARBA00022603"/>
    </source>
</evidence>
<keyword evidence="5" id="KW-0802">TPR repeat</keyword>
<feature type="binding site" evidence="6">
    <location>
        <position position="357"/>
    </location>
    <ligand>
        <name>S-adenosyl-L-methionine</name>
        <dbReference type="ChEBI" id="CHEBI:59789"/>
    </ligand>
</feature>
<dbReference type="SUPFAM" id="SSF53335">
    <property type="entry name" value="S-adenosyl-L-methionine-dependent methyltransferases"/>
    <property type="match status" value="1"/>
</dbReference>
<dbReference type="SUPFAM" id="SSF53448">
    <property type="entry name" value="Nucleotide-diphospho-sugar transferases"/>
    <property type="match status" value="1"/>
</dbReference>
<dbReference type="CDD" id="cd02440">
    <property type="entry name" value="AdoMet_MTases"/>
    <property type="match status" value="1"/>
</dbReference>
<dbReference type="AlphaFoldDB" id="A0AA36N2I2"/>
<dbReference type="EMBL" id="CAUJNA010001657">
    <property type="protein sequence ID" value="CAJ1388214.1"/>
    <property type="molecule type" value="Genomic_DNA"/>
</dbReference>
<dbReference type="Pfam" id="PF14559">
    <property type="entry name" value="TPR_19"/>
    <property type="match status" value="1"/>
</dbReference>
<evidence type="ECO:0000256" key="5">
    <source>
        <dbReference type="PROSITE-ProRule" id="PRU00339"/>
    </source>
</evidence>
<dbReference type="GO" id="GO:0019843">
    <property type="term" value="F:rRNA binding"/>
    <property type="evidence" value="ECO:0007669"/>
    <property type="project" value="TreeGrafter"/>
</dbReference>
<feature type="active site" evidence="7">
    <location>
        <position position="382"/>
    </location>
</feature>
<feature type="binding site" evidence="6">
    <location>
        <position position="290"/>
    </location>
    <ligand>
        <name>S-adenosyl-L-methionine</name>
        <dbReference type="ChEBI" id="CHEBI:59789"/>
    </ligand>
</feature>
<dbReference type="GO" id="GO:0032259">
    <property type="term" value="P:methylation"/>
    <property type="evidence" value="ECO:0007669"/>
    <property type="project" value="UniProtKB-KW"/>
</dbReference>
<evidence type="ECO:0000256" key="4">
    <source>
        <dbReference type="ARBA" id="ARBA00022694"/>
    </source>
</evidence>
<comment type="similarity">
    <text evidence="6">Belongs to the class I-like SAM-binding methyltransferase superfamily. RNA M5U methyltransferase family.</text>
</comment>
<dbReference type="Pfam" id="PF13432">
    <property type="entry name" value="TPR_16"/>
    <property type="match status" value="1"/>
</dbReference>
<evidence type="ECO:0000256" key="6">
    <source>
        <dbReference type="PROSITE-ProRule" id="PRU01024"/>
    </source>
</evidence>
<dbReference type="InterPro" id="IPR030390">
    <property type="entry name" value="MeTrfase_TrmA_AS"/>
</dbReference>
<dbReference type="SUPFAM" id="SSF48452">
    <property type="entry name" value="TPR-like"/>
    <property type="match status" value="1"/>
</dbReference>
<feature type="repeat" description="TPR" evidence="5">
    <location>
        <begin position="737"/>
        <end position="770"/>
    </location>
</feature>
<name>A0AA36N2I2_9DINO</name>
<dbReference type="PROSITE" id="PS51687">
    <property type="entry name" value="SAM_MT_RNA_M5U"/>
    <property type="match status" value="1"/>
</dbReference>
<comment type="caution">
    <text evidence="9">The sequence shown here is derived from an EMBL/GenBank/DDBJ whole genome shotgun (WGS) entry which is preliminary data.</text>
</comment>
<dbReference type="InterPro" id="IPR011990">
    <property type="entry name" value="TPR-like_helical_dom_sf"/>
</dbReference>
<dbReference type="InterPro" id="IPR019734">
    <property type="entry name" value="TPR_rpt"/>
</dbReference>
<evidence type="ECO:0000256" key="8">
    <source>
        <dbReference type="SAM" id="MobiDB-lite"/>
    </source>
</evidence>
<dbReference type="GO" id="GO:0008033">
    <property type="term" value="P:tRNA processing"/>
    <property type="evidence" value="ECO:0007669"/>
    <property type="project" value="UniProtKB-KW"/>
</dbReference>
<dbReference type="Gene3D" id="1.25.40.10">
    <property type="entry name" value="Tetratricopeptide repeat domain"/>
    <property type="match status" value="1"/>
</dbReference>
<accession>A0AA36N2I2</accession>
<evidence type="ECO:0000256" key="7">
    <source>
        <dbReference type="PROSITE-ProRule" id="PRU10015"/>
    </source>
</evidence>
<proteinExistence type="inferred from homology"/>
<dbReference type="Gene3D" id="2.40.50.1070">
    <property type="match status" value="1"/>
</dbReference>
<evidence type="ECO:0000256" key="3">
    <source>
        <dbReference type="ARBA" id="ARBA00022691"/>
    </source>
</evidence>
<keyword evidence="1 6" id="KW-0489">Methyltransferase</keyword>
<keyword evidence="10" id="KW-1185">Reference proteome</keyword>
<dbReference type="Gene3D" id="3.40.50.150">
    <property type="entry name" value="Vaccinia Virus protein VP39"/>
    <property type="match status" value="1"/>
</dbReference>
<dbReference type="InterPro" id="IPR010280">
    <property type="entry name" value="U5_MeTrfase_fam"/>
</dbReference>
<dbReference type="Proteomes" id="UP001178507">
    <property type="component" value="Unassembled WGS sequence"/>
</dbReference>
<protein>
    <submittedName>
        <fullName evidence="9">Uncharacterized protein</fullName>
    </submittedName>
</protein>
<organism evidence="9 10">
    <name type="scientific">Effrenium voratum</name>
    <dbReference type="NCBI Taxonomy" id="2562239"/>
    <lineage>
        <taxon>Eukaryota</taxon>
        <taxon>Sar</taxon>
        <taxon>Alveolata</taxon>
        <taxon>Dinophyceae</taxon>
        <taxon>Suessiales</taxon>
        <taxon>Symbiodiniaceae</taxon>
        <taxon>Effrenium</taxon>
    </lineage>
</organism>
<dbReference type="GO" id="GO:0005829">
    <property type="term" value="C:cytosol"/>
    <property type="evidence" value="ECO:0007669"/>
    <property type="project" value="TreeGrafter"/>
</dbReference>
<reference evidence="9" key="1">
    <citation type="submission" date="2023-08" db="EMBL/GenBank/DDBJ databases">
        <authorList>
            <person name="Chen Y."/>
            <person name="Shah S."/>
            <person name="Dougan E. K."/>
            <person name="Thang M."/>
            <person name="Chan C."/>
        </authorList>
    </citation>
    <scope>NUCLEOTIDE SEQUENCE</scope>
</reference>
<dbReference type="Pfam" id="PF05958">
    <property type="entry name" value="tRNA_U5-meth_tr"/>
    <property type="match status" value="1"/>
</dbReference>
<dbReference type="InterPro" id="IPR029044">
    <property type="entry name" value="Nucleotide-diphossugar_trans"/>
</dbReference>
<feature type="binding site" evidence="6">
    <location>
        <position position="311"/>
    </location>
    <ligand>
        <name>S-adenosyl-L-methionine</name>
        <dbReference type="ChEBI" id="CHEBI:59789"/>
    </ligand>
</feature>
<keyword evidence="3 6" id="KW-0949">S-adenosyl-L-methionine</keyword>
<sequence>MLPLTCLKTSGQCCLTRAQPTWRWPLTPRRRAYGFALLAATRLHCRAPSRFQRRQKRATADALPEPRPRCPPLTPPAAADYPADLHRKAESVQQLLSERLRRDGTGDLQVVPSPELLHYRHRVRFEIRHTENETVRFAVFDPEVSGWLFVDHYPIASLRINQLMADLRAALEDDQKLRWKAFQVELLSNTQGQGLALIMYHRRLDAEDQLLAARLGQRLEAAVVLRAKRQRLPKTGGFLLQENEVAGKLYTQQLLESSFFQANLRLNQLMQTWVVQQTVTQQATDLLEMYCGNGNFTLPAAANFRRVLATEIDTKSLAGAEACATQAGVANIFFKKCKAEEMQLQLPDYDFSTLLVDPPRAGLSERAREMAENFPQLIYISCNPRTLARDLALMDNFRIEAACLFDQFPWTDHAEVALRLVNKNATLATLHFQAAGKRIWFALIVVSWTQLLRALPGHREGCGEKSRAGHFLSGKWAAANFRRRPFPRDLTQDAIRPAARLDVADLLTQALGVGMPRRSDFMAGGSSASRSYLLLVHRAAKQVLEECEPYVALKHWLQRAEVPLPARDMPMPSAERAIQAAQRAVQEADAAGSAWLTERGEVWCQGWVAGGGGVHMRNAQLSAQNSLPDASQPDLAGWMSQMGRGKAIARGGPAPEEDSGGAAKNPLVRALLHVQWASLLQKAGKHDRAEEHFRSSLELVPSARAHFGRGTCLAALRRRAEAAEELEAAVRLCPKMVGALINLAGVYLGLGDFQKAEKLCRDALALEPGSREAVMNLANALRNLGRREEAVQLVCQQIQQHEAEVKETQDIRTPPINCAQWRPSPCESQLVIACLKWGQRYNADYVNRLCAACRRSLSQPAQFVCFTEDPTGLAEDIEVKTLPNNLPLWWGKAFLFSEEAGLDGKRVLFLDLDQVIVGDLGPLAAYEGPFAILATDGIACELAAGGYNSSVISFQGSPFWRPLFQQLTPSVLRFVHRFDHWLEMMVDGADLWQKLLPGKVVDYTAAFRGGVCIGGDDDGAFAPGLEDGASKVSASEPPAGCAIVTFPRSPKPHEVVELHGWVQRHWSCAEPP</sequence>
<dbReference type="GO" id="GO:0030697">
    <property type="term" value="F:tRNA (uracil(54)-C5)-methyltransferase activity, S-adenosyl methionine-dependent"/>
    <property type="evidence" value="ECO:0007669"/>
    <property type="project" value="InterPro"/>
</dbReference>
<keyword evidence="2 6" id="KW-0808">Transferase</keyword>
<dbReference type="PROSITE" id="PS50005">
    <property type="entry name" value="TPR"/>
    <property type="match status" value="2"/>
</dbReference>
<dbReference type="SMART" id="SM00028">
    <property type="entry name" value="TPR"/>
    <property type="match status" value="4"/>
</dbReference>
<dbReference type="InterPro" id="IPR029063">
    <property type="entry name" value="SAM-dependent_MTases_sf"/>
</dbReference>
<feature type="repeat" description="TPR" evidence="5">
    <location>
        <begin position="670"/>
        <end position="703"/>
    </location>
</feature>
<dbReference type="InterPro" id="IPR011869">
    <property type="entry name" value="TrmA_MeTrfase"/>
</dbReference>
<dbReference type="PROSITE" id="PS01230">
    <property type="entry name" value="TRMA_1"/>
    <property type="match status" value="1"/>
</dbReference>
<dbReference type="PANTHER" id="PTHR47790:SF2">
    <property type="entry name" value="TRNA_TMRNA (URACIL-C(5))-METHYLTRANSFERASE"/>
    <property type="match status" value="1"/>
</dbReference>
<dbReference type="PANTHER" id="PTHR47790">
    <property type="entry name" value="TRNA/TMRNA (URACIL-C(5))-METHYLTRANSFERASE"/>
    <property type="match status" value="1"/>
</dbReference>
<evidence type="ECO:0000256" key="2">
    <source>
        <dbReference type="ARBA" id="ARBA00022679"/>
    </source>
</evidence>
<keyword evidence="4" id="KW-0819">tRNA processing</keyword>
<evidence type="ECO:0000313" key="10">
    <source>
        <dbReference type="Proteomes" id="UP001178507"/>
    </source>
</evidence>
<gene>
    <name evidence="9" type="ORF">EVOR1521_LOCUS14138</name>
</gene>
<evidence type="ECO:0000313" key="9">
    <source>
        <dbReference type="EMBL" id="CAJ1388214.1"/>
    </source>
</evidence>
<feature type="binding site" evidence="6">
    <location>
        <position position="261"/>
    </location>
    <ligand>
        <name>S-adenosyl-L-methionine</name>
        <dbReference type="ChEBI" id="CHEBI:59789"/>
    </ligand>
</feature>
<feature type="active site" description="Nucleophile" evidence="6">
    <location>
        <position position="382"/>
    </location>
</feature>
<feature type="region of interest" description="Disordered" evidence="8">
    <location>
        <begin position="50"/>
        <end position="80"/>
    </location>
</feature>